<evidence type="ECO:0000313" key="1">
    <source>
        <dbReference type="EMBL" id="KAF9464146.1"/>
    </source>
</evidence>
<proteinExistence type="predicted"/>
<name>A0A9P5YA72_9AGAR</name>
<dbReference type="AlphaFoldDB" id="A0A9P5YA72"/>
<protein>
    <submittedName>
        <fullName evidence="1">Uncharacterized protein</fullName>
    </submittedName>
</protein>
<comment type="caution">
    <text evidence="1">The sequence shown here is derived from an EMBL/GenBank/DDBJ whole genome shotgun (WGS) entry which is preliminary data.</text>
</comment>
<dbReference type="EMBL" id="MU150256">
    <property type="protein sequence ID" value="KAF9464146.1"/>
    <property type="molecule type" value="Genomic_DNA"/>
</dbReference>
<evidence type="ECO:0000313" key="2">
    <source>
        <dbReference type="Proteomes" id="UP000807353"/>
    </source>
</evidence>
<organism evidence="1 2">
    <name type="scientific">Collybia nuda</name>
    <dbReference type="NCBI Taxonomy" id="64659"/>
    <lineage>
        <taxon>Eukaryota</taxon>
        <taxon>Fungi</taxon>
        <taxon>Dikarya</taxon>
        <taxon>Basidiomycota</taxon>
        <taxon>Agaricomycotina</taxon>
        <taxon>Agaricomycetes</taxon>
        <taxon>Agaricomycetidae</taxon>
        <taxon>Agaricales</taxon>
        <taxon>Tricholomatineae</taxon>
        <taxon>Clitocybaceae</taxon>
        <taxon>Collybia</taxon>
    </lineage>
</organism>
<keyword evidence="2" id="KW-1185">Reference proteome</keyword>
<dbReference type="Proteomes" id="UP000807353">
    <property type="component" value="Unassembled WGS sequence"/>
</dbReference>
<accession>A0A9P5YA72</accession>
<sequence length="51" mass="6069">MDQAPPSHDQLWKKEDWLCLSCINQIFETRIGPWLLMQKRLGKLTLYRGIP</sequence>
<reference evidence="1" key="1">
    <citation type="submission" date="2020-11" db="EMBL/GenBank/DDBJ databases">
        <authorList>
            <consortium name="DOE Joint Genome Institute"/>
            <person name="Ahrendt S."/>
            <person name="Riley R."/>
            <person name="Andreopoulos W."/>
            <person name="Labutti K."/>
            <person name="Pangilinan J."/>
            <person name="Ruiz-Duenas F.J."/>
            <person name="Barrasa J.M."/>
            <person name="Sanchez-Garcia M."/>
            <person name="Camarero S."/>
            <person name="Miyauchi S."/>
            <person name="Serrano A."/>
            <person name="Linde D."/>
            <person name="Babiker R."/>
            <person name="Drula E."/>
            <person name="Ayuso-Fernandez I."/>
            <person name="Pacheco R."/>
            <person name="Padilla G."/>
            <person name="Ferreira P."/>
            <person name="Barriuso J."/>
            <person name="Kellner H."/>
            <person name="Castanera R."/>
            <person name="Alfaro M."/>
            <person name="Ramirez L."/>
            <person name="Pisabarro A.G."/>
            <person name="Kuo A."/>
            <person name="Tritt A."/>
            <person name="Lipzen A."/>
            <person name="He G."/>
            <person name="Yan M."/>
            <person name="Ng V."/>
            <person name="Cullen D."/>
            <person name="Martin F."/>
            <person name="Rosso M.-N."/>
            <person name="Henrissat B."/>
            <person name="Hibbett D."/>
            <person name="Martinez A.T."/>
            <person name="Grigoriev I.V."/>
        </authorList>
    </citation>
    <scope>NUCLEOTIDE SEQUENCE</scope>
    <source>
        <strain evidence="1">CBS 247.69</strain>
    </source>
</reference>
<gene>
    <name evidence="1" type="ORF">BDZ94DRAFT_1257110</name>
</gene>